<reference evidence="3 4" key="1">
    <citation type="submission" date="2019-03" db="EMBL/GenBank/DDBJ databases">
        <title>Genomic Encyclopedia of Type Strains, Phase IV (KMG-IV): sequencing the most valuable type-strain genomes for metagenomic binning, comparative biology and taxonomic classification.</title>
        <authorList>
            <person name="Goeker M."/>
        </authorList>
    </citation>
    <scope>NUCLEOTIDE SEQUENCE [LARGE SCALE GENOMIC DNA]</scope>
    <source>
        <strain evidence="3 4">DSM 18401</strain>
    </source>
</reference>
<protein>
    <submittedName>
        <fullName evidence="3">NitT/TauT family transport system substrate-binding protein</fullName>
    </submittedName>
</protein>
<dbReference type="Proteomes" id="UP000295351">
    <property type="component" value="Unassembled WGS sequence"/>
</dbReference>
<accession>A0A4R2CCS0</accession>
<name>A0A4R2CCS0_SHIGR</name>
<evidence type="ECO:0000259" key="2">
    <source>
        <dbReference type="Pfam" id="PF09084"/>
    </source>
</evidence>
<feature type="signal peptide" evidence="1">
    <location>
        <begin position="1"/>
        <end position="30"/>
    </location>
</feature>
<gene>
    <name evidence="3" type="ORF">EV665_1244</name>
</gene>
<dbReference type="Pfam" id="PF09084">
    <property type="entry name" value="NMT1"/>
    <property type="match status" value="1"/>
</dbReference>
<feature type="chain" id="PRO_5020398061" evidence="1">
    <location>
        <begin position="31"/>
        <end position="331"/>
    </location>
</feature>
<keyword evidence="1" id="KW-0732">Signal</keyword>
<comment type="caution">
    <text evidence="3">The sequence shown here is derived from an EMBL/GenBank/DDBJ whole genome shotgun (WGS) entry which is preliminary data.</text>
</comment>
<dbReference type="PANTHER" id="PTHR31528">
    <property type="entry name" value="4-AMINO-5-HYDROXYMETHYL-2-METHYLPYRIMIDINE PHOSPHATE SYNTHASE THI11-RELATED"/>
    <property type="match status" value="1"/>
</dbReference>
<dbReference type="SUPFAM" id="SSF53850">
    <property type="entry name" value="Periplasmic binding protein-like II"/>
    <property type="match status" value="1"/>
</dbReference>
<dbReference type="RefSeq" id="WP_133036301.1">
    <property type="nucleotide sequence ID" value="NZ_BAABEI010000004.1"/>
</dbReference>
<keyword evidence="4" id="KW-1185">Reference proteome</keyword>
<sequence length="331" mass="34923">MLHITRVIRGAALVATTAVATLVASQGAMAEEVKVRFSWKLKGEYGFFYLGEQKGVYKDAGVALKLGEGAGSQAALGSLIQGQEDAVILPGIFAISAIQKGMPVKIIALYQPETPIALISHADKAVTTPKDLEGKTIAHAVGETGTSYLDAFCEINQVDCSKVSKIQMDSQSRVPQFLQGQVDVVSVYRTNDLPVLEDRTGQTFPTLDMTEYGLAIPGMAVVASDDGIAKRGAALKSFLAANAKAIEMTRSDPAAATAALKAVWQAGPSDKVVQQQIEATSASLHAPADGKPLGWIEEKAIVDALKLVGSAEDIGDPKPASTFYTNDFLTQ</sequence>
<dbReference type="GO" id="GO:0009228">
    <property type="term" value="P:thiamine biosynthetic process"/>
    <property type="evidence" value="ECO:0007669"/>
    <property type="project" value="InterPro"/>
</dbReference>
<evidence type="ECO:0000313" key="3">
    <source>
        <dbReference type="EMBL" id="TCN36744.1"/>
    </source>
</evidence>
<dbReference type="Gene3D" id="3.40.190.10">
    <property type="entry name" value="Periplasmic binding protein-like II"/>
    <property type="match status" value="2"/>
</dbReference>
<proteinExistence type="predicted"/>
<feature type="domain" description="SsuA/THI5-like" evidence="2">
    <location>
        <begin position="47"/>
        <end position="256"/>
    </location>
</feature>
<dbReference type="InterPro" id="IPR027939">
    <property type="entry name" value="NMT1/THI5"/>
</dbReference>
<evidence type="ECO:0000256" key="1">
    <source>
        <dbReference type="SAM" id="SignalP"/>
    </source>
</evidence>
<dbReference type="EMBL" id="SLVX01000024">
    <property type="protein sequence ID" value="TCN36744.1"/>
    <property type="molecule type" value="Genomic_DNA"/>
</dbReference>
<organism evidence="3 4">
    <name type="scientific">Shinella granuli</name>
    <dbReference type="NCBI Taxonomy" id="323621"/>
    <lineage>
        <taxon>Bacteria</taxon>
        <taxon>Pseudomonadati</taxon>
        <taxon>Pseudomonadota</taxon>
        <taxon>Alphaproteobacteria</taxon>
        <taxon>Hyphomicrobiales</taxon>
        <taxon>Rhizobiaceae</taxon>
        <taxon>Shinella</taxon>
    </lineage>
</organism>
<dbReference type="AlphaFoldDB" id="A0A4R2CCS0"/>
<dbReference type="InterPro" id="IPR015168">
    <property type="entry name" value="SsuA/THI5"/>
</dbReference>
<dbReference type="PANTHER" id="PTHR31528:SF15">
    <property type="entry name" value="RIBOFLAVIN-BINDING PROTEIN RIBY"/>
    <property type="match status" value="1"/>
</dbReference>
<evidence type="ECO:0000313" key="4">
    <source>
        <dbReference type="Proteomes" id="UP000295351"/>
    </source>
</evidence>